<dbReference type="PANTHER" id="PTHR43537">
    <property type="entry name" value="TRANSCRIPTIONAL REGULATOR, GNTR FAMILY"/>
    <property type="match status" value="1"/>
</dbReference>
<dbReference type="SUPFAM" id="SSF48008">
    <property type="entry name" value="GntR ligand-binding domain-like"/>
    <property type="match status" value="1"/>
</dbReference>
<evidence type="ECO:0000259" key="5">
    <source>
        <dbReference type="SMART" id="SM00895"/>
    </source>
</evidence>
<dbReference type="GO" id="GO:0003700">
    <property type="term" value="F:DNA-binding transcription factor activity"/>
    <property type="evidence" value="ECO:0007669"/>
    <property type="project" value="InterPro"/>
</dbReference>
<evidence type="ECO:0000256" key="3">
    <source>
        <dbReference type="ARBA" id="ARBA00023163"/>
    </source>
</evidence>
<dbReference type="Gene3D" id="1.20.120.530">
    <property type="entry name" value="GntR ligand-binding domain-like"/>
    <property type="match status" value="1"/>
</dbReference>
<keyword evidence="1" id="KW-0805">Transcription regulation</keyword>
<keyword evidence="3" id="KW-0804">Transcription</keyword>
<dbReference type="Pfam" id="PF07729">
    <property type="entry name" value="FCD"/>
    <property type="match status" value="1"/>
</dbReference>
<dbReference type="SUPFAM" id="SSF46785">
    <property type="entry name" value="Winged helix' DNA-binding domain"/>
    <property type="match status" value="1"/>
</dbReference>
<protein>
    <submittedName>
        <fullName evidence="6">GntR family transcriptional regulator</fullName>
    </submittedName>
</protein>
<evidence type="ECO:0000313" key="6">
    <source>
        <dbReference type="EMBL" id="AZT94876.1"/>
    </source>
</evidence>
<dbReference type="Proteomes" id="UP000283000">
    <property type="component" value="Chromosome"/>
</dbReference>
<dbReference type="AlphaFoldDB" id="A0A3T0DIK6"/>
<evidence type="ECO:0000313" key="7">
    <source>
        <dbReference type="Proteomes" id="UP000283000"/>
    </source>
</evidence>
<dbReference type="SMART" id="SM00895">
    <property type="entry name" value="FCD"/>
    <property type="match status" value="1"/>
</dbReference>
<dbReference type="InterPro" id="IPR036390">
    <property type="entry name" value="WH_DNA-bd_sf"/>
</dbReference>
<dbReference type="GO" id="GO:0003677">
    <property type="term" value="F:DNA binding"/>
    <property type="evidence" value="ECO:0007669"/>
    <property type="project" value="UniProtKB-KW"/>
</dbReference>
<dbReference type="InterPro" id="IPR000524">
    <property type="entry name" value="Tscrpt_reg_HTH_GntR"/>
</dbReference>
<dbReference type="InterPro" id="IPR036388">
    <property type="entry name" value="WH-like_DNA-bd_sf"/>
</dbReference>
<evidence type="ECO:0000256" key="2">
    <source>
        <dbReference type="ARBA" id="ARBA00023125"/>
    </source>
</evidence>
<keyword evidence="2" id="KW-0238">DNA-binding</keyword>
<organism evidence="6 7">
    <name type="scientific">Brevibacterium aurantiacum</name>
    <dbReference type="NCBI Taxonomy" id="273384"/>
    <lineage>
        <taxon>Bacteria</taxon>
        <taxon>Bacillati</taxon>
        <taxon>Actinomycetota</taxon>
        <taxon>Actinomycetes</taxon>
        <taxon>Micrococcales</taxon>
        <taxon>Brevibacteriaceae</taxon>
        <taxon>Brevibacterium</taxon>
    </lineage>
</organism>
<evidence type="ECO:0000256" key="1">
    <source>
        <dbReference type="ARBA" id="ARBA00023015"/>
    </source>
</evidence>
<dbReference type="EMBL" id="CP025330">
    <property type="protein sequence ID" value="AZT94876.1"/>
    <property type="molecule type" value="Genomic_DNA"/>
</dbReference>
<feature type="domain" description="GntR C-terminal" evidence="5">
    <location>
        <begin position="77"/>
        <end position="203"/>
    </location>
</feature>
<dbReference type="Gene3D" id="1.10.10.10">
    <property type="entry name" value="Winged helix-like DNA-binding domain superfamily/Winged helix DNA-binding domain"/>
    <property type="match status" value="1"/>
</dbReference>
<sequence length="227" mass="25915">MKGSRAVTHDQAASARIAAELRSRIIQGTLEEIAEEFGVSRLPIRETLRILESSGLVTLVASTGAWVSTLDLDECREIYLMRERLEPLLLRMAMPTHTAESFIEFEACAQRVEVAIEPGEFLERDHDFHRALMAGPTTIRLHDTVDHLWNLTHYYRRQLLAPNAGTRRSRREDIFAEHRMILRAVVDGDIESAEAMMALHIRHTRKLVELYPEVFTHSGAGGYKRSR</sequence>
<dbReference type="SMART" id="SM00345">
    <property type="entry name" value="HTH_GNTR"/>
    <property type="match status" value="1"/>
</dbReference>
<dbReference type="Pfam" id="PF00392">
    <property type="entry name" value="GntR"/>
    <property type="match status" value="1"/>
</dbReference>
<dbReference type="PANTHER" id="PTHR43537:SF24">
    <property type="entry name" value="GLUCONATE OPERON TRANSCRIPTIONAL REPRESSOR"/>
    <property type="match status" value="1"/>
</dbReference>
<evidence type="ECO:0000259" key="4">
    <source>
        <dbReference type="SMART" id="SM00345"/>
    </source>
</evidence>
<dbReference type="InterPro" id="IPR008920">
    <property type="entry name" value="TF_FadR/GntR_C"/>
</dbReference>
<accession>A0A3T0DIK6</accession>
<dbReference type="InterPro" id="IPR011711">
    <property type="entry name" value="GntR_C"/>
</dbReference>
<dbReference type="PRINTS" id="PR00035">
    <property type="entry name" value="HTHGNTR"/>
</dbReference>
<name>A0A3T0DIK6_BREAU</name>
<feature type="domain" description="HTH gntR-type" evidence="4">
    <location>
        <begin position="17"/>
        <end position="67"/>
    </location>
</feature>
<proteinExistence type="predicted"/>
<reference evidence="6 7" key="1">
    <citation type="submission" date="2017-12" db="EMBL/GenBank/DDBJ databases">
        <authorList>
            <person name="Levesque S."/>
        </authorList>
    </citation>
    <scope>NUCLEOTIDE SEQUENCE [LARGE SCALE GENOMIC DNA]</scope>
    <source>
        <strain evidence="6 7">SMQ-1417</strain>
    </source>
</reference>
<gene>
    <name evidence="6" type="ORF">CXR23_18435</name>
</gene>
<reference evidence="6 7" key="2">
    <citation type="submission" date="2019-01" db="EMBL/GenBank/DDBJ databases">
        <title>Comparative genomic analysis of Brevibacterium aurantiacum sheds light on its evolution and its adaptation to smear-ripened cheeses.</title>
        <authorList>
            <person name="Moineau S."/>
        </authorList>
    </citation>
    <scope>NUCLEOTIDE SEQUENCE [LARGE SCALE GENOMIC DNA]</scope>
    <source>
        <strain evidence="6 7">SMQ-1417</strain>
    </source>
</reference>